<accession>A0A6A5SJK6</accession>
<dbReference type="OrthoDB" id="10522312at2759"/>
<proteinExistence type="predicted"/>
<dbReference type="InterPro" id="IPR032675">
    <property type="entry name" value="LRR_dom_sf"/>
</dbReference>
<name>A0A6A5SJK6_9PLEO</name>
<sequence>MAHPHATILLNRRQMNITPFDQLADEIWLQIIAYITNSDNERLLSSKKHPEDQRDLRNVALVCKRLQPIAQEILFHTPLLRDDPQNGRAFNYANILKFTQIMIASPELRKHVKQLRIQLPKDDYVNTSTWSAAASAAKKFRHAATAHIDQGSLPTDFKQVLKDGLLSRSRWPAIGVLLTLTPSLQRLSLLPNELGCHYPNLPHEANILQGMFLACFPGRKSIIHTSVQHLPALQNLSYLKINLDRLWRVQDLNYLPQLTTLDIEPIQGENYEPQMQEFRIRNNIEEERRKLDQVSHLRWDCRSYPSSRSGETLLKNFSAVFLFNNLQVVDIYGNSTHDPQRHHGFSGNCNMRMVLALGHLKDTLRTLRLPSMFARRQQQFGNFPADLRDFPKLTKLLVPQSYLNTRHLHDFSMDPPVDHLPPALEYLTIYGADSNFFDWIVNFIMVETQYSALKNVRVLFAPDPIYTNEDYKNLTMRVIRKSFWRAISKSHVQWTIGRDRLDYAFDILE</sequence>
<keyword evidence="2" id="KW-1185">Reference proteome</keyword>
<dbReference type="AlphaFoldDB" id="A0A6A5SJK6"/>
<evidence type="ECO:0000313" key="2">
    <source>
        <dbReference type="Proteomes" id="UP000800038"/>
    </source>
</evidence>
<dbReference type="EMBL" id="ML976134">
    <property type="protein sequence ID" value="KAF1937547.1"/>
    <property type="molecule type" value="Genomic_DNA"/>
</dbReference>
<organism evidence="1 2">
    <name type="scientific">Clathrospora elynae</name>
    <dbReference type="NCBI Taxonomy" id="706981"/>
    <lineage>
        <taxon>Eukaryota</taxon>
        <taxon>Fungi</taxon>
        <taxon>Dikarya</taxon>
        <taxon>Ascomycota</taxon>
        <taxon>Pezizomycotina</taxon>
        <taxon>Dothideomycetes</taxon>
        <taxon>Pleosporomycetidae</taxon>
        <taxon>Pleosporales</taxon>
        <taxon>Diademaceae</taxon>
        <taxon>Clathrospora</taxon>
    </lineage>
</organism>
<dbReference type="Gene3D" id="3.80.10.10">
    <property type="entry name" value="Ribonuclease Inhibitor"/>
    <property type="match status" value="1"/>
</dbReference>
<dbReference type="Proteomes" id="UP000800038">
    <property type="component" value="Unassembled WGS sequence"/>
</dbReference>
<dbReference type="SUPFAM" id="SSF52047">
    <property type="entry name" value="RNI-like"/>
    <property type="match status" value="1"/>
</dbReference>
<evidence type="ECO:0000313" key="1">
    <source>
        <dbReference type="EMBL" id="KAF1937547.1"/>
    </source>
</evidence>
<protein>
    <recommendedName>
        <fullName evidence="3">F-box domain-containing protein</fullName>
    </recommendedName>
</protein>
<reference evidence="1" key="1">
    <citation type="journal article" date="2020" name="Stud. Mycol.">
        <title>101 Dothideomycetes genomes: a test case for predicting lifestyles and emergence of pathogens.</title>
        <authorList>
            <person name="Haridas S."/>
            <person name="Albert R."/>
            <person name="Binder M."/>
            <person name="Bloem J."/>
            <person name="Labutti K."/>
            <person name="Salamov A."/>
            <person name="Andreopoulos B."/>
            <person name="Baker S."/>
            <person name="Barry K."/>
            <person name="Bills G."/>
            <person name="Bluhm B."/>
            <person name="Cannon C."/>
            <person name="Castanera R."/>
            <person name="Culley D."/>
            <person name="Daum C."/>
            <person name="Ezra D."/>
            <person name="Gonzalez J."/>
            <person name="Henrissat B."/>
            <person name="Kuo A."/>
            <person name="Liang C."/>
            <person name="Lipzen A."/>
            <person name="Lutzoni F."/>
            <person name="Magnuson J."/>
            <person name="Mondo S."/>
            <person name="Nolan M."/>
            <person name="Ohm R."/>
            <person name="Pangilinan J."/>
            <person name="Park H.-J."/>
            <person name="Ramirez L."/>
            <person name="Alfaro M."/>
            <person name="Sun H."/>
            <person name="Tritt A."/>
            <person name="Yoshinaga Y."/>
            <person name="Zwiers L.-H."/>
            <person name="Turgeon B."/>
            <person name="Goodwin S."/>
            <person name="Spatafora J."/>
            <person name="Crous P."/>
            <person name="Grigoriev I."/>
        </authorList>
    </citation>
    <scope>NUCLEOTIDE SEQUENCE</scope>
    <source>
        <strain evidence="1">CBS 161.51</strain>
    </source>
</reference>
<evidence type="ECO:0008006" key="3">
    <source>
        <dbReference type="Google" id="ProtNLM"/>
    </source>
</evidence>
<gene>
    <name evidence="1" type="ORF">EJ02DRAFT_437783</name>
</gene>